<evidence type="ECO:0000256" key="4">
    <source>
        <dbReference type="SAM" id="Phobius"/>
    </source>
</evidence>
<dbReference type="GO" id="GO:0003677">
    <property type="term" value="F:DNA binding"/>
    <property type="evidence" value="ECO:0007669"/>
    <property type="project" value="InterPro"/>
</dbReference>
<organism evidence="6 7">
    <name type="scientific">Streptomyces globosus</name>
    <dbReference type="NCBI Taxonomy" id="68209"/>
    <lineage>
        <taxon>Bacteria</taxon>
        <taxon>Bacillati</taxon>
        <taxon>Actinomycetota</taxon>
        <taxon>Actinomycetes</taxon>
        <taxon>Kitasatosporales</taxon>
        <taxon>Streptomycetaceae</taxon>
        <taxon>Streptomyces</taxon>
    </lineage>
</organism>
<gene>
    <name evidence="6" type="ORF">C0216_25625</name>
</gene>
<keyword evidence="4" id="KW-0812">Transmembrane</keyword>
<feature type="transmembrane region" description="Helical" evidence="4">
    <location>
        <begin position="6"/>
        <end position="22"/>
    </location>
</feature>
<dbReference type="EMBL" id="CP030862">
    <property type="protein sequence ID" value="AXE26388.1"/>
    <property type="molecule type" value="Genomic_DNA"/>
</dbReference>
<dbReference type="InterPro" id="IPR002543">
    <property type="entry name" value="FtsK_dom"/>
</dbReference>
<evidence type="ECO:0000256" key="3">
    <source>
        <dbReference type="PROSITE-ProRule" id="PRU00289"/>
    </source>
</evidence>
<dbReference type="Proteomes" id="UP000252004">
    <property type="component" value="Chromosome"/>
</dbReference>
<feature type="transmembrane region" description="Helical" evidence="4">
    <location>
        <begin position="29"/>
        <end position="47"/>
    </location>
</feature>
<evidence type="ECO:0000256" key="2">
    <source>
        <dbReference type="ARBA" id="ARBA00022840"/>
    </source>
</evidence>
<keyword evidence="4" id="KW-0472">Membrane</keyword>
<dbReference type="InterPro" id="IPR027417">
    <property type="entry name" value="P-loop_NTPase"/>
</dbReference>
<name>A0A344U667_9ACTN</name>
<dbReference type="Pfam" id="PF01580">
    <property type="entry name" value="FtsK_SpoIIIE"/>
    <property type="match status" value="1"/>
</dbReference>
<protein>
    <submittedName>
        <fullName evidence="6">Conjugal transfer protein TraS</fullName>
    </submittedName>
</protein>
<proteinExistence type="predicted"/>
<sequence>MTGGQTAALVGLSLVAAALGWLKWKRPGWYWVGFGWLATVMRLLWTYRSVMEACGLTEQPSRSRVILAAALHRMPDRALPKPRRIRITRFGLVLRIKMLPGQDVQDFDAATERLRHSWRMQGVHVRSLKPGFLEIRLIGYDVLRNVVMPRDVPAAGLLKVPVALRADGTAHMRNFRASPHELVVGATESGKSVYLRALVKELAKQPVALVGIDCKWGVELAPFARRLSGLAYTPDEASDLLDVLVEEMIQRYELIRASQGLGTGVAVDEITSDVWGLPDDLRPAPIVLIVDEVAELFLIANKSDEKRRDHMVTQLIRLGQLGRAAAIYLEICGQRFGSDLGAGATALRAQLTGRVAHRVNDEASAKMALGDISLRAVSAATNIAIDRPGTAVVGLLSGGWARIRSAFVSLDETAAVCAQFEHLAPDIPALAPFRPRRTALPSQGKQPA</sequence>
<evidence type="ECO:0000256" key="1">
    <source>
        <dbReference type="ARBA" id="ARBA00022741"/>
    </source>
</evidence>
<dbReference type="PANTHER" id="PTHR22683">
    <property type="entry name" value="SPORULATION PROTEIN RELATED"/>
    <property type="match status" value="1"/>
</dbReference>
<dbReference type="GO" id="GO:0005524">
    <property type="term" value="F:ATP binding"/>
    <property type="evidence" value="ECO:0007669"/>
    <property type="project" value="UniProtKB-UniRule"/>
</dbReference>
<dbReference type="RefSeq" id="WP_114057560.1">
    <property type="nucleotide sequence ID" value="NZ_CP030862.1"/>
</dbReference>
<keyword evidence="2 3" id="KW-0067">ATP-binding</keyword>
<dbReference type="AlphaFoldDB" id="A0A344U667"/>
<reference evidence="6 7" key="1">
    <citation type="submission" date="2018-01" db="EMBL/GenBank/DDBJ databases">
        <title>Draft genome Sequence of streptomyces globosus LZH-48.</title>
        <authorList>
            <person name="Ran K."/>
            <person name="Li Z."/>
            <person name="Wei S."/>
            <person name="Dong R."/>
        </authorList>
    </citation>
    <scope>NUCLEOTIDE SEQUENCE [LARGE SCALE GENOMIC DNA]</scope>
    <source>
        <strain evidence="6 7">LZH-48</strain>
    </source>
</reference>
<evidence type="ECO:0000313" key="7">
    <source>
        <dbReference type="Proteomes" id="UP000252004"/>
    </source>
</evidence>
<feature type="binding site" evidence="3">
    <location>
        <begin position="185"/>
        <end position="192"/>
    </location>
    <ligand>
        <name>ATP</name>
        <dbReference type="ChEBI" id="CHEBI:30616"/>
    </ligand>
</feature>
<dbReference type="Gene3D" id="3.40.50.300">
    <property type="entry name" value="P-loop containing nucleotide triphosphate hydrolases"/>
    <property type="match status" value="1"/>
</dbReference>
<accession>A0A344U667</accession>
<evidence type="ECO:0000313" key="6">
    <source>
        <dbReference type="EMBL" id="AXE26388.1"/>
    </source>
</evidence>
<dbReference type="InterPro" id="IPR050206">
    <property type="entry name" value="FtsK/SpoIIIE/SftA"/>
</dbReference>
<dbReference type="SUPFAM" id="SSF52540">
    <property type="entry name" value="P-loop containing nucleoside triphosphate hydrolases"/>
    <property type="match status" value="1"/>
</dbReference>
<evidence type="ECO:0000259" key="5">
    <source>
        <dbReference type="PROSITE" id="PS50901"/>
    </source>
</evidence>
<feature type="domain" description="FtsK" evidence="5">
    <location>
        <begin position="159"/>
        <end position="366"/>
    </location>
</feature>
<dbReference type="KEGG" id="sgz:C0216_25625"/>
<dbReference type="PROSITE" id="PS50901">
    <property type="entry name" value="FTSK"/>
    <property type="match status" value="1"/>
</dbReference>
<keyword evidence="7" id="KW-1185">Reference proteome</keyword>
<keyword evidence="4" id="KW-1133">Transmembrane helix</keyword>
<keyword evidence="1 3" id="KW-0547">Nucleotide-binding</keyword>
<dbReference type="OrthoDB" id="5168624at2"/>
<dbReference type="PANTHER" id="PTHR22683:SF41">
    <property type="entry name" value="DNA TRANSLOCASE FTSK"/>
    <property type="match status" value="1"/>
</dbReference>